<name>A0A0F8YZV2_9ZZZZ</name>
<accession>A0A0F8YZV2</accession>
<organism evidence="1">
    <name type="scientific">marine sediment metagenome</name>
    <dbReference type="NCBI Taxonomy" id="412755"/>
    <lineage>
        <taxon>unclassified sequences</taxon>
        <taxon>metagenomes</taxon>
        <taxon>ecological metagenomes</taxon>
    </lineage>
</organism>
<gene>
    <name evidence="1" type="ORF">LCGC14_2757820</name>
</gene>
<proteinExistence type="predicted"/>
<evidence type="ECO:0000313" key="1">
    <source>
        <dbReference type="EMBL" id="KKK86977.1"/>
    </source>
</evidence>
<reference evidence="1" key="1">
    <citation type="journal article" date="2015" name="Nature">
        <title>Complex archaea that bridge the gap between prokaryotes and eukaryotes.</title>
        <authorList>
            <person name="Spang A."/>
            <person name="Saw J.H."/>
            <person name="Jorgensen S.L."/>
            <person name="Zaremba-Niedzwiedzka K."/>
            <person name="Martijn J."/>
            <person name="Lind A.E."/>
            <person name="van Eijk R."/>
            <person name="Schleper C."/>
            <person name="Guy L."/>
            <person name="Ettema T.J."/>
        </authorList>
    </citation>
    <scope>NUCLEOTIDE SEQUENCE</scope>
</reference>
<dbReference type="AlphaFoldDB" id="A0A0F8YZV2"/>
<sequence>MNKKRRLLIERMIEVIVLDWSNIPKHESCDM</sequence>
<comment type="caution">
    <text evidence="1">The sequence shown here is derived from an EMBL/GenBank/DDBJ whole genome shotgun (WGS) entry which is preliminary data.</text>
</comment>
<dbReference type="EMBL" id="LAZR01050606">
    <property type="protein sequence ID" value="KKK86977.1"/>
    <property type="molecule type" value="Genomic_DNA"/>
</dbReference>
<feature type="non-terminal residue" evidence="1">
    <location>
        <position position="31"/>
    </location>
</feature>
<protein>
    <submittedName>
        <fullName evidence="1">Uncharacterized protein</fullName>
    </submittedName>
</protein>